<dbReference type="Proteomes" id="UP000269396">
    <property type="component" value="Unassembled WGS sequence"/>
</dbReference>
<proteinExistence type="predicted"/>
<reference evidence="2 3" key="1">
    <citation type="submission" date="2018-11" db="EMBL/GenBank/DDBJ databases">
        <authorList>
            <consortium name="Pathogen Informatics"/>
        </authorList>
    </citation>
    <scope>NUCLEOTIDE SEQUENCE [LARGE SCALE GENOMIC DNA]</scope>
    <source>
        <strain>Denwood</strain>
        <strain evidence="3">Zambia</strain>
    </source>
</reference>
<dbReference type="AlphaFoldDB" id="A0A183P3Y4"/>
<keyword evidence="3" id="KW-1185">Reference proteome</keyword>
<sequence length="40" mass="4787">MNFIENENNHHHHNTENESTRIIMKQFQILESSTANQVSY</sequence>
<protein>
    <submittedName>
        <fullName evidence="2">Uncharacterized protein</fullName>
    </submittedName>
</protein>
<evidence type="ECO:0000313" key="2">
    <source>
        <dbReference type="EMBL" id="VDP47984.1"/>
    </source>
</evidence>
<dbReference type="EMBL" id="UZAL01029406">
    <property type="protein sequence ID" value="VDP47984.1"/>
    <property type="molecule type" value="Genomic_DNA"/>
</dbReference>
<evidence type="ECO:0000313" key="3">
    <source>
        <dbReference type="Proteomes" id="UP000269396"/>
    </source>
</evidence>
<accession>A0A183P3Y4</accession>
<gene>
    <name evidence="2" type="ORF">SMTD_LOCUS9070</name>
</gene>
<feature type="region of interest" description="Disordered" evidence="1">
    <location>
        <begin position="1"/>
        <end position="20"/>
    </location>
</feature>
<evidence type="ECO:0000256" key="1">
    <source>
        <dbReference type="SAM" id="MobiDB-lite"/>
    </source>
</evidence>
<name>A0A183P3Y4_9TREM</name>
<organism evidence="2 3">
    <name type="scientific">Schistosoma mattheei</name>
    <dbReference type="NCBI Taxonomy" id="31246"/>
    <lineage>
        <taxon>Eukaryota</taxon>
        <taxon>Metazoa</taxon>
        <taxon>Spiralia</taxon>
        <taxon>Lophotrochozoa</taxon>
        <taxon>Platyhelminthes</taxon>
        <taxon>Trematoda</taxon>
        <taxon>Digenea</taxon>
        <taxon>Strigeidida</taxon>
        <taxon>Schistosomatoidea</taxon>
        <taxon>Schistosomatidae</taxon>
        <taxon>Schistosoma</taxon>
    </lineage>
</organism>